<name>H5SAU4_9BACT</name>
<proteinExistence type="predicted"/>
<sequence length="77" mass="8025">MAVAAKCRGDQRDSPLVAGVPSGPTVAGKVATVILDNLIVTAKQPLKILIDGRVGIHPESIVCQCKGEAVLTRCSMR</sequence>
<reference evidence="1" key="2">
    <citation type="journal article" date="2012" name="PLoS ONE">
        <title>A Deeply Branching Thermophilic Bacterium with an Ancient Acetyl-CoA Pathway Dominates a Subsurface Ecosystem.</title>
        <authorList>
            <person name="Takami H."/>
            <person name="Noguchi H."/>
            <person name="Takaki Y."/>
            <person name="Uchiyama I."/>
            <person name="Toyoda A."/>
            <person name="Nishi S."/>
            <person name="Chee G.-J."/>
            <person name="Arai W."/>
            <person name="Nunoura T."/>
            <person name="Itoh T."/>
            <person name="Hattori M."/>
            <person name="Takai K."/>
        </authorList>
    </citation>
    <scope>NUCLEOTIDE SEQUENCE</scope>
</reference>
<reference evidence="1" key="1">
    <citation type="journal article" date="2005" name="Environ. Microbiol.">
        <title>Genetic and functional properties of uncultivated thermophilic crenarchaeotes from a subsurface gold mine as revealed by analysis of genome fragments.</title>
        <authorList>
            <person name="Nunoura T."/>
            <person name="Hirayama H."/>
            <person name="Takami H."/>
            <person name="Oida H."/>
            <person name="Nishi S."/>
            <person name="Shimamura S."/>
            <person name="Suzuki Y."/>
            <person name="Inagaki F."/>
            <person name="Takai K."/>
            <person name="Nealson K.H."/>
            <person name="Horikoshi K."/>
        </authorList>
    </citation>
    <scope>NUCLEOTIDE SEQUENCE</scope>
</reference>
<dbReference type="EMBL" id="AP011653">
    <property type="protein sequence ID" value="BAL53280.1"/>
    <property type="molecule type" value="Genomic_DNA"/>
</dbReference>
<organism evidence="1">
    <name type="scientific">uncultured Planctomycetota bacterium</name>
    <dbReference type="NCBI Taxonomy" id="120965"/>
    <lineage>
        <taxon>Bacteria</taxon>
        <taxon>Pseudomonadati</taxon>
        <taxon>Planctomycetota</taxon>
        <taxon>environmental samples</taxon>
    </lineage>
</organism>
<accession>H5SAU4</accession>
<dbReference type="AlphaFoldDB" id="H5SAU4"/>
<gene>
    <name evidence="1" type="ORF">HGMM_F06C06C25</name>
</gene>
<protein>
    <submittedName>
        <fullName evidence="1">Uncharacterized protein</fullName>
    </submittedName>
</protein>
<evidence type="ECO:0000313" key="1">
    <source>
        <dbReference type="EMBL" id="BAL53280.1"/>
    </source>
</evidence>